<name>I4GT07_MICAE</name>
<dbReference type="EMBL" id="CAIL01000064">
    <property type="protein sequence ID" value="CCI12931.1"/>
    <property type="molecule type" value="Genomic_DNA"/>
</dbReference>
<reference evidence="1 2" key="1">
    <citation type="submission" date="2012-04" db="EMBL/GenBank/DDBJ databases">
        <authorList>
            <person name="Genoscope - CEA"/>
        </authorList>
    </citation>
    <scope>NUCLEOTIDE SEQUENCE [LARGE SCALE GENOMIC DNA]</scope>
    <source>
        <strain evidence="1 2">9806</strain>
    </source>
</reference>
<dbReference type="HOGENOM" id="CLU_3063411_0_0_3"/>
<accession>I4GT07</accession>
<gene>
    <name evidence="1" type="ORF">MICAE_1560018</name>
</gene>
<evidence type="ECO:0000313" key="2">
    <source>
        <dbReference type="Proteomes" id="UP000003273"/>
    </source>
</evidence>
<evidence type="ECO:0000313" key="1">
    <source>
        <dbReference type="EMBL" id="CCI12931.1"/>
    </source>
</evidence>
<dbReference type="AlphaFoldDB" id="I4GT07"/>
<protein>
    <submittedName>
        <fullName evidence="1">Uncharacterized protein</fullName>
    </submittedName>
</protein>
<dbReference type="Proteomes" id="UP000003273">
    <property type="component" value="Unassembled WGS sequence"/>
</dbReference>
<organism evidence="1 2">
    <name type="scientific">Microcystis aeruginosa PCC 9806</name>
    <dbReference type="NCBI Taxonomy" id="1160282"/>
    <lineage>
        <taxon>Bacteria</taxon>
        <taxon>Bacillati</taxon>
        <taxon>Cyanobacteriota</taxon>
        <taxon>Cyanophyceae</taxon>
        <taxon>Oscillatoriophycideae</taxon>
        <taxon>Chroococcales</taxon>
        <taxon>Microcystaceae</taxon>
        <taxon>Microcystis</taxon>
    </lineage>
</organism>
<proteinExistence type="predicted"/>
<comment type="caution">
    <text evidence="1">The sequence shown here is derived from an EMBL/GenBank/DDBJ whole genome shotgun (WGS) entry which is preliminary data.</text>
</comment>
<sequence length="53" mass="6102">MAWIGLVQLFKVIAVMSEQNPIFLYGIVKYDIICAASQTNFIDRQYVMTSSRK</sequence>